<organism evidence="1 2">
    <name type="scientific">Xylanibacter ruminicola</name>
    <name type="common">Prevotella ruminicola</name>
    <dbReference type="NCBI Taxonomy" id="839"/>
    <lineage>
        <taxon>Bacteria</taxon>
        <taxon>Pseudomonadati</taxon>
        <taxon>Bacteroidota</taxon>
        <taxon>Bacteroidia</taxon>
        <taxon>Bacteroidales</taxon>
        <taxon>Prevotellaceae</taxon>
        <taxon>Xylanibacter</taxon>
    </lineage>
</organism>
<evidence type="ECO:0000313" key="2">
    <source>
        <dbReference type="Proteomes" id="UP000887097"/>
    </source>
</evidence>
<dbReference type="Proteomes" id="UP000887097">
    <property type="component" value="Unassembled WGS sequence"/>
</dbReference>
<proteinExistence type="predicted"/>
<dbReference type="RefSeq" id="WP_013065055.1">
    <property type="nucleotide sequence ID" value="NZ_BPTT01000001.1"/>
</dbReference>
<dbReference type="EMBL" id="BPTT01000001">
    <property type="protein sequence ID" value="GJG32762.1"/>
    <property type="molecule type" value="Genomic_DNA"/>
</dbReference>
<dbReference type="AlphaFoldDB" id="A0AA37MNG9"/>
<comment type="caution">
    <text evidence="1">The sequence shown here is derived from an EMBL/GenBank/DDBJ whole genome shotgun (WGS) entry which is preliminary data.</text>
</comment>
<name>A0AA37MNG9_XYLRU</name>
<protein>
    <recommendedName>
        <fullName evidence="3">LlaJI restriction endonuclease</fullName>
    </recommendedName>
</protein>
<evidence type="ECO:0000313" key="1">
    <source>
        <dbReference type="EMBL" id="GJG32762.1"/>
    </source>
</evidence>
<dbReference type="GeneID" id="31499908"/>
<evidence type="ECO:0008006" key="3">
    <source>
        <dbReference type="Google" id="ProtNLM"/>
    </source>
</evidence>
<gene>
    <name evidence="1" type="ORF">PRMUPPPA20_08710</name>
</gene>
<reference evidence="1" key="1">
    <citation type="submission" date="2021-08" db="EMBL/GenBank/DDBJ databases">
        <title>Prevotella lacticifex sp. nov., isolated from rumen of cow.</title>
        <authorList>
            <person name="Shinkai T."/>
            <person name="Ikeyama N."/>
            <person name="Kumagai M."/>
            <person name="Ohmori H."/>
            <person name="Sakamoto M."/>
            <person name="Ohkuma M."/>
            <person name="Mitsumori M."/>
        </authorList>
    </citation>
    <scope>NUCLEOTIDE SEQUENCE</scope>
    <source>
        <strain evidence="1">JCM 8259</strain>
    </source>
</reference>
<accession>A0AA37MNG9</accession>
<sequence length="772" mass="91604">MKLLIEGYHYSPKAIDSLGRLMGDLTWRDGTKSKNYVGYYYSAQLGDCVFFLPKVVLSENGLLFGRYNPNDVVDVEKLQENTEYGTSDYQFLYKFTVWLYRGLKEFVRLNPDSGIVKMKDISAVGMQGDKVSNTYLDIMLSLQKFQEENPDYFTFIVKNMHSGMNKINWTKTVSRENAIIQDGTPIYLDLVNKKRQVNFDEELLVIFYSILNYMKRVFGFEVTVNYNYELLTDVEFENWIDYYGEVRLKQIRYKYFSDKDLQLWNLCNNFFERATSIHSDKQYKDFLIVTDYHIVFESMVDELLSDKGLDIGDLKAQEDGKRVDHIYAYQGLINKNKIYYIGDSKYYGIGAPVAEYSEYKQYTYARNVIQHNLSLFLEDEKDAQGRRKNIGKTYLIYRDEDTDGYSITPNFFISARISEKEEDREYYEDKLQARDEIKSIRHFENRLFDRDTLLLQHYDINFLFVLSLYAQSNEGLKKEFKERTKEKFRENVLSFLKNDYAFFSLQLKPKVDTDEGKNDERTLDGMHRAIEKHFRSSIGKVFRPYSDEKFMYVGIEDNAKFYEDNHRLLAELSQDFIIRHYTLNTNPTDELNKLYQLEVELDSATSSTNEFIEFENVANEVFLIGGWRKDKNQQDWIHQNMMYNIRRNSNKSQRSGMVKKVDPDVVSAKYLLLYEIGTDYSSYEVYRIDGHNLRGEEYMRKISYNNPDGNYVVYNIKKMPRNFKPINLRKIIEAARIEEMEKRRKEGTLEEGWEEKWYGTPIFKKGKELIEA</sequence>